<dbReference type="RefSeq" id="WP_376835429.1">
    <property type="nucleotide sequence ID" value="NZ_JBHLSW010000004.1"/>
</dbReference>
<dbReference type="PANTHER" id="PTHR22893">
    <property type="entry name" value="NADH OXIDOREDUCTASE-RELATED"/>
    <property type="match status" value="1"/>
</dbReference>
<dbReference type="InterPro" id="IPR001155">
    <property type="entry name" value="OxRdtase_FMN_N"/>
</dbReference>
<dbReference type="SUPFAM" id="SSF51395">
    <property type="entry name" value="FMN-linked oxidoreductases"/>
    <property type="match status" value="1"/>
</dbReference>
<proteinExistence type="predicted"/>
<evidence type="ECO:0000313" key="2">
    <source>
        <dbReference type="EMBL" id="MFC0633514.1"/>
    </source>
</evidence>
<dbReference type="EMBL" id="JBHLSW010000004">
    <property type="protein sequence ID" value="MFC0633514.1"/>
    <property type="molecule type" value="Genomic_DNA"/>
</dbReference>
<evidence type="ECO:0000259" key="1">
    <source>
        <dbReference type="Pfam" id="PF00724"/>
    </source>
</evidence>
<dbReference type="Gene3D" id="3.20.20.70">
    <property type="entry name" value="Aldolase class I"/>
    <property type="match status" value="1"/>
</dbReference>
<accession>A0ABV6R2U5</accession>
<reference evidence="2 3" key="1">
    <citation type="submission" date="2024-09" db="EMBL/GenBank/DDBJ databases">
        <authorList>
            <person name="Sun Q."/>
            <person name="Mori K."/>
        </authorList>
    </citation>
    <scope>NUCLEOTIDE SEQUENCE [LARGE SCALE GENOMIC DNA]</scope>
    <source>
        <strain evidence="2 3">NCAIM B.02621</strain>
    </source>
</reference>
<organism evidence="2 3">
    <name type="scientific">Brevundimonas balnearis</name>
    <dbReference type="NCBI Taxonomy" id="1572858"/>
    <lineage>
        <taxon>Bacteria</taxon>
        <taxon>Pseudomonadati</taxon>
        <taxon>Pseudomonadota</taxon>
        <taxon>Alphaproteobacteria</taxon>
        <taxon>Caulobacterales</taxon>
        <taxon>Caulobacteraceae</taxon>
        <taxon>Brevundimonas</taxon>
    </lineage>
</organism>
<keyword evidence="3" id="KW-1185">Reference proteome</keyword>
<dbReference type="InterPro" id="IPR045247">
    <property type="entry name" value="Oye-like"/>
</dbReference>
<dbReference type="InterPro" id="IPR013785">
    <property type="entry name" value="Aldolase_TIM"/>
</dbReference>
<feature type="domain" description="NADH:flavin oxidoreductase/NADH oxidase N-terminal" evidence="1">
    <location>
        <begin position="3"/>
        <end position="338"/>
    </location>
</feature>
<sequence>MSKLFDPITLGAIPLKNRVALAPMTRSRAGAGEVINATAADYYAQRAGAGLIITEATQISRQGQGYPNTPGLFTDAQVAGWRAVVDAVHAKGGRIVAQLWHVGRVSIPDYQPDGGQPVAPSPVAAKGQAMKPDFTFTPFVTPRALTTDEIAGVVQDYAHAARRAHEAGFDGVEIHAANGYLIDQFLRDGSNTRTDQYGGAIENRVRFLLEVTQAIVAEIGADRVGVRISPVGTNNDMADSDPAALFTHVAAALKPFGLAYLHVIEAEPPHPMAGPEGSPRLAKALREAFGGPLMLNGGLDRAKAEAALADGRADLVSVGVPFLANPDLVDRWKTDAPLNTPDRATFYGGDEKGYTDYPFLETVEA</sequence>
<protein>
    <submittedName>
        <fullName evidence="2">Alkene reductase</fullName>
    </submittedName>
</protein>
<gene>
    <name evidence="2" type="ORF">ACFFGE_06445</name>
</gene>
<evidence type="ECO:0000313" key="3">
    <source>
        <dbReference type="Proteomes" id="UP001589906"/>
    </source>
</evidence>
<dbReference type="Proteomes" id="UP001589906">
    <property type="component" value="Unassembled WGS sequence"/>
</dbReference>
<comment type="caution">
    <text evidence="2">The sequence shown here is derived from an EMBL/GenBank/DDBJ whole genome shotgun (WGS) entry which is preliminary data.</text>
</comment>
<dbReference type="PANTHER" id="PTHR22893:SF91">
    <property type="entry name" value="NADPH DEHYDROGENASE 2-RELATED"/>
    <property type="match status" value="1"/>
</dbReference>
<name>A0ABV6R2U5_9CAUL</name>
<dbReference type="Pfam" id="PF00724">
    <property type="entry name" value="Oxidored_FMN"/>
    <property type="match status" value="1"/>
</dbReference>
<dbReference type="CDD" id="cd02933">
    <property type="entry name" value="OYE_like_FMN"/>
    <property type="match status" value="1"/>
</dbReference>